<dbReference type="AlphaFoldDB" id="A0AAP0KE59"/>
<dbReference type="EMBL" id="JBBNAF010000004">
    <property type="protein sequence ID" value="KAK9150867.1"/>
    <property type="molecule type" value="Genomic_DNA"/>
</dbReference>
<proteinExistence type="predicted"/>
<gene>
    <name evidence="1" type="ORF">Syun_009176</name>
</gene>
<reference evidence="1 2" key="1">
    <citation type="submission" date="2024-01" db="EMBL/GenBank/DDBJ databases">
        <title>Genome assemblies of Stephania.</title>
        <authorList>
            <person name="Yang L."/>
        </authorList>
    </citation>
    <scope>NUCLEOTIDE SEQUENCE [LARGE SCALE GENOMIC DNA]</scope>
    <source>
        <strain evidence="1">YNDBR</strain>
        <tissue evidence="1">Leaf</tissue>
    </source>
</reference>
<comment type="caution">
    <text evidence="1">The sequence shown here is derived from an EMBL/GenBank/DDBJ whole genome shotgun (WGS) entry which is preliminary data.</text>
</comment>
<keyword evidence="2" id="KW-1185">Reference proteome</keyword>
<protein>
    <submittedName>
        <fullName evidence="1">Uncharacterized protein</fullName>
    </submittedName>
</protein>
<sequence>MVLWFCVELVVVNGETECTVEFVAEKCSKWNLFLEDKNVHEANRKISLAGMYLLSIDIIEASSGQAITFGGDVSKEEDVESMIKVVSENSSYSD</sequence>
<evidence type="ECO:0000313" key="1">
    <source>
        <dbReference type="EMBL" id="KAK9150867.1"/>
    </source>
</evidence>
<dbReference type="Proteomes" id="UP001420932">
    <property type="component" value="Unassembled WGS sequence"/>
</dbReference>
<organism evidence="1 2">
    <name type="scientific">Stephania yunnanensis</name>
    <dbReference type="NCBI Taxonomy" id="152371"/>
    <lineage>
        <taxon>Eukaryota</taxon>
        <taxon>Viridiplantae</taxon>
        <taxon>Streptophyta</taxon>
        <taxon>Embryophyta</taxon>
        <taxon>Tracheophyta</taxon>
        <taxon>Spermatophyta</taxon>
        <taxon>Magnoliopsida</taxon>
        <taxon>Ranunculales</taxon>
        <taxon>Menispermaceae</taxon>
        <taxon>Menispermoideae</taxon>
        <taxon>Cissampelideae</taxon>
        <taxon>Stephania</taxon>
    </lineage>
</organism>
<name>A0AAP0KE59_9MAGN</name>
<accession>A0AAP0KE59</accession>
<evidence type="ECO:0000313" key="2">
    <source>
        <dbReference type="Proteomes" id="UP001420932"/>
    </source>
</evidence>